<dbReference type="Pfam" id="PF00011">
    <property type="entry name" value="HSP20"/>
    <property type="match status" value="1"/>
</dbReference>
<evidence type="ECO:0000313" key="2">
    <source>
        <dbReference type="EnsemblMetazoa" id="XP_022667131"/>
    </source>
</evidence>
<dbReference type="Proteomes" id="UP000594260">
    <property type="component" value="Unplaced"/>
</dbReference>
<protein>
    <recommendedName>
        <fullName evidence="1">SHSP domain-containing protein</fullName>
    </recommendedName>
</protein>
<dbReference type="AlphaFoldDB" id="A0A7M7KK97"/>
<dbReference type="Gene3D" id="2.60.40.790">
    <property type="match status" value="1"/>
</dbReference>
<dbReference type="InterPro" id="IPR002068">
    <property type="entry name" value="A-crystallin/Hsp20_dom"/>
</dbReference>
<dbReference type="RefSeq" id="XP_022667129.1">
    <property type="nucleotide sequence ID" value="XM_022811394.1"/>
</dbReference>
<dbReference type="InterPro" id="IPR008978">
    <property type="entry name" value="HSP20-like_chaperone"/>
</dbReference>
<dbReference type="EnsemblMetazoa" id="XM_022811397">
    <property type="protein sequence ID" value="XP_022667132"/>
    <property type="gene ID" value="LOC111252851"/>
</dbReference>
<dbReference type="SUPFAM" id="SSF49764">
    <property type="entry name" value="HSP20-like chaperones"/>
    <property type="match status" value="1"/>
</dbReference>
<dbReference type="EnsemblMetazoa" id="XM_022811396">
    <property type="protein sequence ID" value="XP_022667131"/>
    <property type="gene ID" value="LOC111252851"/>
</dbReference>
<dbReference type="InParanoid" id="A0A7M7KK97"/>
<name>A0A7M7KK97_VARDE</name>
<dbReference type="EnsemblMetazoa" id="XM_022811395">
    <property type="protein sequence ID" value="XP_022667130"/>
    <property type="gene ID" value="LOC111252851"/>
</dbReference>
<accession>A0A7M7KK97</accession>
<sequence>MSFFSKLLFGKDRCTECGAPSKMAPLTPSYLWETTSTPFEQRLNDLHDFLNIQSSGPDSVCRENPRTNQLECQLYLGRGFRPENVEVNVTGHQVELKARQEHVSDDGQNYSLSEIRRTFMVPNTADMDGLTATMESNGRFVLQAPLLKQTVPSQTGPVPIEIKRK</sequence>
<dbReference type="CDD" id="cd06526">
    <property type="entry name" value="metazoan_ACD"/>
    <property type="match status" value="1"/>
</dbReference>
<organism evidence="2 3">
    <name type="scientific">Varroa destructor</name>
    <name type="common">Honeybee mite</name>
    <dbReference type="NCBI Taxonomy" id="109461"/>
    <lineage>
        <taxon>Eukaryota</taxon>
        <taxon>Metazoa</taxon>
        <taxon>Ecdysozoa</taxon>
        <taxon>Arthropoda</taxon>
        <taxon>Chelicerata</taxon>
        <taxon>Arachnida</taxon>
        <taxon>Acari</taxon>
        <taxon>Parasitiformes</taxon>
        <taxon>Mesostigmata</taxon>
        <taxon>Gamasina</taxon>
        <taxon>Dermanyssoidea</taxon>
        <taxon>Varroidae</taxon>
        <taxon>Varroa</taxon>
    </lineage>
</organism>
<dbReference type="GeneID" id="111252851"/>
<dbReference type="RefSeq" id="XP_022667130.1">
    <property type="nucleotide sequence ID" value="XM_022811395.1"/>
</dbReference>
<dbReference type="EnsemblMetazoa" id="XM_022811394">
    <property type="protein sequence ID" value="XP_022667129"/>
    <property type="gene ID" value="LOC111252851"/>
</dbReference>
<keyword evidence="3" id="KW-1185">Reference proteome</keyword>
<proteinExistence type="predicted"/>
<dbReference type="KEGG" id="vde:111252851"/>
<evidence type="ECO:0000259" key="1">
    <source>
        <dbReference type="Pfam" id="PF00011"/>
    </source>
</evidence>
<evidence type="ECO:0000313" key="3">
    <source>
        <dbReference type="Proteomes" id="UP000594260"/>
    </source>
</evidence>
<reference evidence="2" key="1">
    <citation type="submission" date="2021-01" db="UniProtKB">
        <authorList>
            <consortium name="EnsemblMetazoa"/>
        </authorList>
    </citation>
    <scope>IDENTIFICATION</scope>
</reference>
<dbReference type="OrthoDB" id="1431247at2759"/>
<feature type="domain" description="SHSP" evidence="1">
    <location>
        <begin position="79"/>
        <end position="158"/>
    </location>
</feature>
<dbReference type="RefSeq" id="XP_022667131.1">
    <property type="nucleotide sequence ID" value="XM_022811396.1"/>
</dbReference>
<dbReference type="RefSeq" id="XP_022667132.1">
    <property type="nucleotide sequence ID" value="XM_022811397.1"/>
</dbReference>